<evidence type="ECO:0000313" key="1">
    <source>
        <dbReference type="EMBL" id="KAJ8669505.1"/>
    </source>
</evidence>
<dbReference type="Proteomes" id="UP001239111">
    <property type="component" value="Chromosome 3"/>
</dbReference>
<dbReference type="EMBL" id="CM056743">
    <property type="protein sequence ID" value="KAJ8669505.1"/>
    <property type="molecule type" value="Genomic_DNA"/>
</dbReference>
<accession>A0ACC2NE74</accession>
<protein>
    <submittedName>
        <fullName evidence="1">Uncharacterized protein</fullName>
    </submittedName>
</protein>
<keyword evidence="2" id="KW-1185">Reference proteome</keyword>
<evidence type="ECO:0000313" key="2">
    <source>
        <dbReference type="Proteomes" id="UP001239111"/>
    </source>
</evidence>
<organism evidence="1 2">
    <name type="scientific">Eretmocerus hayati</name>
    <dbReference type="NCBI Taxonomy" id="131215"/>
    <lineage>
        <taxon>Eukaryota</taxon>
        <taxon>Metazoa</taxon>
        <taxon>Ecdysozoa</taxon>
        <taxon>Arthropoda</taxon>
        <taxon>Hexapoda</taxon>
        <taxon>Insecta</taxon>
        <taxon>Pterygota</taxon>
        <taxon>Neoptera</taxon>
        <taxon>Endopterygota</taxon>
        <taxon>Hymenoptera</taxon>
        <taxon>Apocrita</taxon>
        <taxon>Proctotrupomorpha</taxon>
        <taxon>Chalcidoidea</taxon>
        <taxon>Aphelinidae</taxon>
        <taxon>Aphelininae</taxon>
        <taxon>Eretmocerus</taxon>
    </lineage>
</organism>
<proteinExistence type="predicted"/>
<sequence length="302" mass="32991">MVQWRSTGHGRNYGNEKRSPRRKKTRSSQHQGLHPRMPTNVLHANQLSSVTTDVVTDTSTRIFSAHAARRCVSPTAEGHDCLTVTPRVDKVRVRAFPRNWTVSAPGGYHPSPSAAPESSVSEDDLESSISPPKRNYREPSEASTEPDPLHPQGSGLRSLLTPAPCLEPDASVQLPSITVKASTSTASDVATSLLISGSADEPLQAEFPSCQARTLTSSLPRMRCVPYASFHPRWGCCERTVSDAATKTGPSELTPHQPIQDSCEPSLPRPTTGLRKGAEQPMHRYHPQSLICMYIDQDNDEP</sequence>
<comment type="caution">
    <text evidence="1">The sequence shown here is derived from an EMBL/GenBank/DDBJ whole genome shotgun (WGS) entry which is preliminary data.</text>
</comment>
<gene>
    <name evidence="1" type="ORF">QAD02_000764</name>
</gene>
<name>A0ACC2NE74_9HYME</name>
<reference evidence="1" key="1">
    <citation type="submission" date="2023-04" db="EMBL/GenBank/DDBJ databases">
        <title>A chromosome-level genome assembly of the parasitoid wasp Eretmocerus hayati.</title>
        <authorList>
            <person name="Zhong Y."/>
            <person name="Liu S."/>
            <person name="Liu Y."/>
        </authorList>
    </citation>
    <scope>NUCLEOTIDE SEQUENCE</scope>
    <source>
        <strain evidence="1">ZJU_SS_LIU_2023</strain>
    </source>
</reference>